<feature type="domain" description="Glutaredoxin" evidence="2">
    <location>
        <begin position="17"/>
        <end position="78"/>
    </location>
</feature>
<dbReference type="SUPFAM" id="SSF52833">
    <property type="entry name" value="Thioredoxin-like"/>
    <property type="match status" value="1"/>
</dbReference>
<dbReference type="GO" id="GO:0015038">
    <property type="term" value="F:glutathione disulfide oxidoreductase activity"/>
    <property type="evidence" value="ECO:0007669"/>
    <property type="project" value="TreeGrafter"/>
</dbReference>
<gene>
    <name evidence="3" type="ORF">FisN_1Lh031</name>
</gene>
<evidence type="ECO:0000313" key="4">
    <source>
        <dbReference type="Proteomes" id="UP000198406"/>
    </source>
</evidence>
<dbReference type="PANTHER" id="PTHR45694">
    <property type="entry name" value="GLUTAREDOXIN 2"/>
    <property type="match status" value="1"/>
</dbReference>
<dbReference type="EMBL" id="BDSP01000042">
    <property type="protein sequence ID" value="GAX11604.1"/>
    <property type="molecule type" value="Genomic_DNA"/>
</dbReference>
<dbReference type="NCBIfam" id="TIGR02180">
    <property type="entry name" value="GRX_euk"/>
    <property type="match status" value="1"/>
</dbReference>
<dbReference type="OrthoDB" id="44061at2759"/>
<dbReference type="Pfam" id="PF00462">
    <property type="entry name" value="Glutaredoxin"/>
    <property type="match status" value="1"/>
</dbReference>
<dbReference type="PRINTS" id="PR00160">
    <property type="entry name" value="GLUTAREDOXIN"/>
</dbReference>
<keyword evidence="1" id="KW-0676">Redox-active center</keyword>
<dbReference type="PANTHER" id="PTHR45694:SF18">
    <property type="entry name" value="GLUTAREDOXIN-1-RELATED"/>
    <property type="match status" value="1"/>
</dbReference>
<evidence type="ECO:0000313" key="3">
    <source>
        <dbReference type="EMBL" id="GAX11604.1"/>
    </source>
</evidence>
<evidence type="ECO:0000256" key="1">
    <source>
        <dbReference type="ARBA" id="ARBA00023284"/>
    </source>
</evidence>
<proteinExistence type="predicted"/>
<dbReference type="InterPro" id="IPR036249">
    <property type="entry name" value="Thioredoxin-like_sf"/>
</dbReference>
<dbReference type="Proteomes" id="UP000198406">
    <property type="component" value="Unassembled WGS sequence"/>
</dbReference>
<dbReference type="GO" id="GO:0034599">
    <property type="term" value="P:cellular response to oxidative stress"/>
    <property type="evidence" value="ECO:0007669"/>
    <property type="project" value="TreeGrafter"/>
</dbReference>
<dbReference type="Gene3D" id="3.40.30.10">
    <property type="entry name" value="Glutaredoxin"/>
    <property type="match status" value="1"/>
</dbReference>
<comment type="caution">
    <text evidence="3">The sequence shown here is derived from an EMBL/GenBank/DDBJ whole genome shotgun (WGS) entry which is preliminary data.</text>
</comment>
<dbReference type="FunFam" id="3.40.30.10:FF:000026">
    <property type="entry name" value="Glutaredoxin 2"/>
    <property type="match status" value="1"/>
</dbReference>
<sequence>MSELKDFIQKEHEASPVVVWSKSYCPYCTATKDLFQKLNVPHKVHELDQMPNGSDIQAALQQMTGQRTVPNVFIKGKHLGGNDDTQAAYRSGHLQQLLSQ</sequence>
<accession>A0A1Z5JC60</accession>
<reference evidence="3 4" key="1">
    <citation type="journal article" date="2015" name="Plant Cell">
        <title>Oil accumulation by the oleaginous diatom Fistulifera solaris as revealed by the genome and transcriptome.</title>
        <authorList>
            <person name="Tanaka T."/>
            <person name="Maeda Y."/>
            <person name="Veluchamy A."/>
            <person name="Tanaka M."/>
            <person name="Abida H."/>
            <person name="Marechal E."/>
            <person name="Bowler C."/>
            <person name="Muto M."/>
            <person name="Sunaga Y."/>
            <person name="Tanaka M."/>
            <person name="Yoshino T."/>
            <person name="Taniguchi T."/>
            <person name="Fukuda Y."/>
            <person name="Nemoto M."/>
            <person name="Matsumoto M."/>
            <person name="Wong P.S."/>
            <person name="Aburatani S."/>
            <person name="Fujibuchi W."/>
        </authorList>
    </citation>
    <scope>NUCLEOTIDE SEQUENCE [LARGE SCALE GENOMIC DNA]</scope>
    <source>
        <strain evidence="3 4">JPCC DA0580</strain>
    </source>
</reference>
<name>A0A1Z5JC60_FISSO</name>
<organism evidence="3 4">
    <name type="scientific">Fistulifera solaris</name>
    <name type="common">Oleaginous diatom</name>
    <dbReference type="NCBI Taxonomy" id="1519565"/>
    <lineage>
        <taxon>Eukaryota</taxon>
        <taxon>Sar</taxon>
        <taxon>Stramenopiles</taxon>
        <taxon>Ochrophyta</taxon>
        <taxon>Bacillariophyta</taxon>
        <taxon>Bacillariophyceae</taxon>
        <taxon>Bacillariophycidae</taxon>
        <taxon>Naviculales</taxon>
        <taxon>Naviculaceae</taxon>
        <taxon>Fistulifera</taxon>
    </lineage>
</organism>
<dbReference type="CDD" id="cd03419">
    <property type="entry name" value="GRX_GRXh_1_2_like"/>
    <property type="match status" value="1"/>
</dbReference>
<dbReference type="InterPro" id="IPR011899">
    <property type="entry name" value="Glutaredoxin_euk/vir"/>
</dbReference>
<evidence type="ECO:0000259" key="2">
    <source>
        <dbReference type="Pfam" id="PF00462"/>
    </source>
</evidence>
<dbReference type="InterPro" id="IPR002109">
    <property type="entry name" value="Glutaredoxin"/>
</dbReference>
<dbReference type="AlphaFoldDB" id="A0A1Z5JC60"/>
<protein>
    <submittedName>
        <fullName evidence="3">Glutaredoxin 3</fullName>
    </submittedName>
</protein>
<dbReference type="InterPro" id="IPR014025">
    <property type="entry name" value="Glutaredoxin_subgr"/>
</dbReference>
<dbReference type="GO" id="GO:0005737">
    <property type="term" value="C:cytoplasm"/>
    <property type="evidence" value="ECO:0007669"/>
    <property type="project" value="TreeGrafter"/>
</dbReference>
<dbReference type="InParanoid" id="A0A1Z5JC60"/>
<dbReference type="PROSITE" id="PS51354">
    <property type="entry name" value="GLUTAREDOXIN_2"/>
    <property type="match status" value="1"/>
</dbReference>
<keyword evidence="4" id="KW-1185">Reference proteome</keyword>